<evidence type="ECO:0000256" key="4">
    <source>
        <dbReference type="ARBA" id="ARBA00022475"/>
    </source>
</evidence>
<dbReference type="GO" id="GO:0005886">
    <property type="term" value="C:plasma membrane"/>
    <property type="evidence" value="ECO:0007669"/>
    <property type="project" value="UniProtKB-SubCell"/>
</dbReference>
<keyword evidence="9 11" id="KW-0472">Membrane</keyword>
<feature type="transmembrane region" description="Helical" evidence="11">
    <location>
        <begin position="106"/>
        <end position="128"/>
    </location>
</feature>
<evidence type="ECO:0000256" key="10">
    <source>
        <dbReference type="ARBA" id="ARBA00037238"/>
    </source>
</evidence>
<dbReference type="OrthoDB" id="409725at2759"/>
<feature type="region of interest" description="Disordered" evidence="12">
    <location>
        <begin position="256"/>
        <end position="278"/>
    </location>
</feature>
<dbReference type="Proteomes" id="UP000243459">
    <property type="component" value="Chromosome 9"/>
</dbReference>
<dbReference type="InterPro" id="IPR004316">
    <property type="entry name" value="SWEET_rpt"/>
</dbReference>
<dbReference type="AlphaFoldDB" id="A0A5P1EAK6"/>
<comment type="subcellular location">
    <subcellularLocation>
        <location evidence="1 11">Cell membrane</location>
        <topology evidence="1 11">Multi-pass membrane protein</topology>
    </subcellularLocation>
</comment>
<feature type="transmembrane region" description="Helical" evidence="11">
    <location>
        <begin position="48"/>
        <end position="66"/>
    </location>
</feature>
<evidence type="ECO:0000256" key="2">
    <source>
        <dbReference type="ARBA" id="ARBA00007809"/>
    </source>
</evidence>
<accession>A0A5P1EAK6</accession>
<evidence type="ECO:0000313" key="13">
    <source>
        <dbReference type="EMBL" id="ONK58555.1"/>
    </source>
</evidence>
<evidence type="ECO:0000256" key="12">
    <source>
        <dbReference type="SAM" id="MobiDB-lite"/>
    </source>
</evidence>
<keyword evidence="7" id="KW-0677">Repeat</keyword>
<gene>
    <name evidence="13" type="ORF">A4U43_C09F14280</name>
</gene>
<evidence type="ECO:0000256" key="11">
    <source>
        <dbReference type="RuleBase" id="RU910715"/>
    </source>
</evidence>
<evidence type="ECO:0000313" key="14">
    <source>
        <dbReference type="Proteomes" id="UP000243459"/>
    </source>
</evidence>
<dbReference type="GO" id="GO:0051119">
    <property type="term" value="F:sugar transmembrane transporter activity"/>
    <property type="evidence" value="ECO:0007669"/>
    <property type="project" value="InterPro"/>
</dbReference>
<dbReference type="Pfam" id="PF03083">
    <property type="entry name" value="MtN3_slv"/>
    <property type="match status" value="2"/>
</dbReference>
<sequence>MFGLSTSNHSAFIFGVLGNLISFMVYLAPVPTFWRVYKRKSTEGFQSFPYIVALFSAMLWIYYALLKTEAEFLLTINGLGCIIESTYIIMYLIYAPRQAKVYTAKLLFLLNVGMFGLIVLVSLVFANGGDRVTILGWICVGFSVCVFVAPLSIIRLVIKTRSVEFMPFSLSLFLTFSAVAWFFYGFLSHDKYIAIPNILGFLFGLIQMVLYAVYMNTNANTTKCVDVEEVDMPEHIVTISKLGIVGQGAEVYPIDANKEKEEKEGGGGEEGKGKKCELTTIDVNNKESMGIHHEEAEV</sequence>
<keyword evidence="14" id="KW-1185">Reference proteome</keyword>
<feature type="transmembrane region" description="Helical" evidence="11">
    <location>
        <begin position="72"/>
        <end position="94"/>
    </location>
</feature>
<dbReference type="OMA" id="LHENACA"/>
<dbReference type="Gene3D" id="1.20.1280.290">
    <property type="match status" value="2"/>
</dbReference>
<evidence type="ECO:0000256" key="3">
    <source>
        <dbReference type="ARBA" id="ARBA00022448"/>
    </source>
</evidence>
<reference evidence="14" key="1">
    <citation type="journal article" date="2017" name="Nat. Commun.">
        <title>The asparagus genome sheds light on the origin and evolution of a young Y chromosome.</title>
        <authorList>
            <person name="Harkess A."/>
            <person name="Zhou J."/>
            <person name="Xu C."/>
            <person name="Bowers J.E."/>
            <person name="Van der Hulst R."/>
            <person name="Ayyampalayam S."/>
            <person name="Mercati F."/>
            <person name="Riccardi P."/>
            <person name="McKain M.R."/>
            <person name="Kakrana A."/>
            <person name="Tang H."/>
            <person name="Ray J."/>
            <person name="Groenendijk J."/>
            <person name="Arikit S."/>
            <person name="Mathioni S.M."/>
            <person name="Nakano M."/>
            <person name="Shan H."/>
            <person name="Telgmann-Rauber A."/>
            <person name="Kanno A."/>
            <person name="Yue Z."/>
            <person name="Chen H."/>
            <person name="Li W."/>
            <person name="Chen Y."/>
            <person name="Xu X."/>
            <person name="Zhang Y."/>
            <person name="Luo S."/>
            <person name="Chen H."/>
            <person name="Gao J."/>
            <person name="Mao Z."/>
            <person name="Pires J.C."/>
            <person name="Luo M."/>
            <person name="Kudrna D."/>
            <person name="Wing R.A."/>
            <person name="Meyers B.C."/>
            <person name="Yi K."/>
            <person name="Kong H."/>
            <person name="Lavrijsen P."/>
            <person name="Sunseri F."/>
            <person name="Falavigna A."/>
            <person name="Ye Y."/>
            <person name="Leebens-Mack J.H."/>
            <person name="Chen G."/>
        </authorList>
    </citation>
    <scope>NUCLEOTIDE SEQUENCE [LARGE SCALE GENOMIC DNA]</scope>
    <source>
        <strain evidence="14">cv. DH0086</strain>
    </source>
</reference>
<comment type="function">
    <text evidence="11">Mediates both low-affinity uptake and efflux of sugar across the membrane.</text>
</comment>
<evidence type="ECO:0000256" key="8">
    <source>
        <dbReference type="ARBA" id="ARBA00022989"/>
    </source>
</evidence>
<keyword evidence="4" id="KW-1003">Cell membrane</keyword>
<feature type="transmembrane region" description="Helical" evidence="11">
    <location>
        <begin position="165"/>
        <end position="187"/>
    </location>
</feature>
<evidence type="ECO:0000256" key="5">
    <source>
        <dbReference type="ARBA" id="ARBA00022597"/>
    </source>
</evidence>
<proteinExistence type="inferred from homology"/>
<protein>
    <recommendedName>
        <fullName evidence="11">Bidirectional sugar transporter SWEET</fullName>
    </recommendedName>
</protein>
<evidence type="ECO:0000256" key="9">
    <source>
        <dbReference type="ARBA" id="ARBA00023136"/>
    </source>
</evidence>
<keyword evidence="5 11" id="KW-0762">Sugar transport</keyword>
<evidence type="ECO:0000256" key="6">
    <source>
        <dbReference type="ARBA" id="ARBA00022692"/>
    </source>
</evidence>
<dbReference type="FunFam" id="1.20.1280.290:FF:000003">
    <property type="entry name" value="Bidirectional sugar transporter SWEET"/>
    <property type="match status" value="1"/>
</dbReference>
<comment type="function">
    <text evidence="10">Mediates both low-affinity uptake and efflux of sugar across the plasma membrane.</text>
</comment>
<name>A0A5P1EAK6_ASPOF</name>
<dbReference type="PANTHER" id="PTHR10791">
    <property type="entry name" value="RAG1-ACTIVATING PROTEIN 1"/>
    <property type="match status" value="1"/>
</dbReference>
<comment type="similarity">
    <text evidence="2 11">Belongs to the SWEET sugar transporter family.</text>
</comment>
<keyword evidence="6 11" id="KW-0812">Transmembrane</keyword>
<feature type="transmembrane region" description="Helical" evidence="11">
    <location>
        <begin position="12"/>
        <end position="36"/>
    </location>
</feature>
<feature type="transmembrane region" description="Helical" evidence="11">
    <location>
        <begin position="134"/>
        <end position="158"/>
    </location>
</feature>
<dbReference type="Gramene" id="ONK58555">
    <property type="protein sequence ID" value="ONK58555"/>
    <property type="gene ID" value="A4U43_C09F14280"/>
</dbReference>
<dbReference type="PANTHER" id="PTHR10791:SF22">
    <property type="entry name" value="BIDIRECTIONAL SUGAR TRANSPORTER SWEET11"/>
    <property type="match status" value="1"/>
</dbReference>
<evidence type="ECO:0000256" key="1">
    <source>
        <dbReference type="ARBA" id="ARBA00004651"/>
    </source>
</evidence>
<evidence type="ECO:0000256" key="7">
    <source>
        <dbReference type="ARBA" id="ARBA00022737"/>
    </source>
</evidence>
<dbReference type="InterPro" id="IPR047664">
    <property type="entry name" value="SWEET"/>
</dbReference>
<keyword evidence="3 11" id="KW-0813">Transport</keyword>
<dbReference type="EMBL" id="CM007389">
    <property type="protein sequence ID" value="ONK58555.1"/>
    <property type="molecule type" value="Genomic_DNA"/>
</dbReference>
<dbReference type="FunFam" id="1.20.1280.290:FF:000001">
    <property type="entry name" value="Bidirectional sugar transporter SWEET"/>
    <property type="match status" value="1"/>
</dbReference>
<feature type="transmembrane region" description="Helical" evidence="11">
    <location>
        <begin position="193"/>
        <end position="214"/>
    </location>
</feature>
<keyword evidence="8 11" id="KW-1133">Transmembrane helix</keyword>
<feature type="compositionally biased region" description="Basic and acidic residues" evidence="12">
    <location>
        <begin position="256"/>
        <end position="277"/>
    </location>
</feature>
<organism evidence="13 14">
    <name type="scientific">Asparagus officinalis</name>
    <name type="common">Garden asparagus</name>
    <dbReference type="NCBI Taxonomy" id="4686"/>
    <lineage>
        <taxon>Eukaryota</taxon>
        <taxon>Viridiplantae</taxon>
        <taxon>Streptophyta</taxon>
        <taxon>Embryophyta</taxon>
        <taxon>Tracheophyta</taxon>
        <taxon>Spermatophyta</taxon>
        <taxon>Magnoliopsida</taxon>
        <taxon>Liliopsida</taxon>
        <taxon>Asparagales</taxon>
        <taxon>Asparagaceae</taxon>
        <taxon>Asparagoideae</taxon>
        <taxon>Asparagus</taxon>
    </lineage>
</organism>